<name>A0ABN8MJM6_9CNID</name>
<dbReference type="PANTHER" id="PTHR12301">
    <property type="entry name" value="SAM-DOMAIN, SH3 AND NUCLEAR LOCALIZATION SIGNALS PROTEIN RELATED"/>
    <property type="match status" value="1"/>
</dbReference>
<dbReference type="Proteomes" id="UP001159427">
    <property type="component" value="Unassembled WGS sequence"/>
</dbReference>
<comment type="caution">
    <text evidence="2">The sequence shown here is derived from an EMBL/GenBank/DDBJ whole genome shotgun (WGS) entry which is preliminary data.</text>
</comment>
<evidence type="ECO:0000259" key="1">
    <source>
        <dbReference type="PROSITE" id="PS50105"/>
    </source>
</evidence>
<organism evidence="2 3">
    <name type="scientific">Porites evermanni</name>
    <dbReference type="NCBI Taxonomy" id="104178"/>
    <lineage>
        <taxon>Eukaryota</taxon>
        <taxon>Metazoa</taxon>
        <taxon>Cnidaria</taxon>
        <taxon>Anthozoa</taxon>
        <taxon>Hexacorallia</taxon>
        <taxon>Scleractinia</taxon>
        <taxon>Fungiina</taxon>
        <taxon>Poritidae</taxon>
        <taxon>Porites</taxon>
    </lineage>
</organism>
<gene>
    <name evidence="2" type="ORF">PEVE_00033441</name>
</gene>
<dbReference type="EMBL" id="CALNXI010000498">
    <property type="protein sequence ID" value="CAH3028232.1"/>
    <property type="molecule type" value="Genomic_DNA"/>
</dbReference>
<dbReference type="SUPFAM" id="SSF47769">
    <property type="entry name" value="SAM/Pointed domain"/>
    <property type="match status" value="2"/>
</dbReference>
<dbReference type="Gene3D" id="1.10.150.50">
    <property type="entry name" value="Transcription Factor, Ets-1"/>
    <property type="match status" value="2"/>
</dbReference>
<dbReference type="PROSITE" id="PS50105">
    <property type="entry name" value="SAM_DOMAIN"/>
    <property type="match status" value="2"/>
</dbReference>
<feature type="domain" description="SAM" evidence="1">
    <location>
        <begin position="61"/>
        <end position="127"/>
    </location>
</feature>
<sequence>MAVSGNVVKTFLEKINLEKYSGRLVGQGYQTALDLCLLNEEDLNLISLTDKEDREKILQAASELDIEVWLNHMELDSYINEFKREGIHSVKDLRAHEISDDLLDALEVMIPGHRKRIKTAVSFLNLNISGPDDVRQSVSAVVIGYWGQPPEMEGNNYDFLCVPGFLKSSTGEDAQSSGLVQFIVDSGSEVGVTVTSQFIKDLQLEYLHNIESRGVHATRDRPVYRGVLKLGSEEFEVEVMPDRFCTVGAVVMRKFKHFINGRLHRWLKDDPQASDNPPSQVEDC</sequence>
<dbReference type="PANTHER" id="PTHR12301:SF10">
    <property type="match status" value="1"/>
</dbReference>
<feature type="domain" description="SAM" evidence="1">
    <location>
        <begin position="3"/>
        <end position="67"/>
    </location>
</feature>
<dbReference type="InterPro" id="IPR001660">
    <property type="entry name" value="SAM"/>
</dbReference>
<proteinExistence type="predicted"/>
<dbReference type="InterPro" id="IPR051725">
    <property type="entry name" value="SAM-SH3_domain_protein"/>
</dbReference>
<protein>
    <recommendedName>
        <fullName evidence="1">SAM domain-containing protein</fullName>
    </recommendedName>
</protein>
<evidence type="ECO:0000313" key="3">
    <source>
        <dbReference type="Proteomes" id="UP001159427"/>
    </source>
</evidence>
<reference evidence="2 3" key="1">
    <citation type="submission" date="2022-05" db="EMBL/GenBank/DDBJ databases">
        <authorList>
            <consortium name="Genoscope - CEA"/>
            <person name="William W."/>
        </authorList>
    </citation>
    <scope>NUCLEOTIDE SEQUENCE [LARGE SCALE GENOMIC DNA]</scope>
</reference>
<dbReference type="Pfam" id="PF00536">
    <property type="entry name" value="SAM_1"/>
    <property type="match status" value="1"/>
</dbReference>
<keyword evidence="3" id="KW-1185">Reference proteome</keyword>
<evidence type="ECO:0000313" key="2">
    <source>
        <dbReference type="EMBL" id="CAH3028232.1"/>
    </source>
</evidence>
<accession>A0ABN8MJM6</accession>
<dbReference type="Pfam" id="PF07647">
    <property type="entry name" value="SAM_2"/>
    <property type="match status" value="1"/>
</dbReference>
<dbReference type="SMART" id="SM00454">
    <property type="entry name" value="SAM"/>
    <property type="match status" value="2"/>
</dbReference>
<dbReference type="InterPro" id="IPR013761">
    <property type="entry name" value="SAM/pointed_sf"/>
</dbReference>